<dbReference type="InterPro" id="IPR019251">
    <property type="entry name" value="DUF2231_TM"/>
</dbReference>
<feature type="domain" description="DUF2231" evidence="2">
    <location>
        <begin position="2"/>
        <end position="93"/>
    </location>
</feature>
<evidence type="ECO:0000313" key="3">
    <source>
        <dbReference type="EMBL" id="QDZ09046.1"/>
    </source>
</evidence>
<proteinExistence type="predicted"/>
<keyword evidence="1" id="KW-0472">Membrane</keyword>
<accession>A0A5B8LLV8</accession>
<sequence>MQWANFSVWLIAGGVFMAIVAAIAGIVDTMLVGDTARRRSSLHSILTILVLIVAMINGFIHSRDAWTSVVPTGIILSAITAVLVLVTGWLGYSARREVAA</sequence>
<evidence type="ECO:0000256" key="1">
    <source>
        <dbReference type="SAM" id="Phobius"/>
    </source>
</evidence>
<feature type="transmembrane region" description="Helical" evidence="1">
    <location>
        <begin position="6"/>
        <end position="30"/>
    </location>
</feature>
<feature type="transmembrane region" description="Helical" evidence="1">
    <location>
        <begin position="72"/>
        <end position="92"/>
    </location>
</feature>
<dbReference type="KEGG" id="spai:FPZ24_04790"/>
<keyword evidence="1" id="KW-1133">Transmembrane helix</keyword>
<keyword evidence="4" id="KW-1185">Reference proteome</keyword>
<dbReference type="EMBL" id="CP042306">
    <property type="protein sequence ID" value="QDZ09046.1"/>
    <property type="molecule type" value="Genomic_DNA"/>
</dbReference>
<dbReference type="Proteomes" id="UP000315673">
    <property type="component" value="Chromosome"/>
</dbReference>
<feature type="transmembrane region" description="Helical" evidence="1">
    <location>
        <begin position="42"/>
        <end position="60"/>
    </location>
</feature>
<dbReference type="AlphaFoldDB" id="A0A5B8LLV8"/>
<dbReference type="OrthoDB" id="2873672at2"/>
<evidence type="ECO:0000259" key="2">
    <source>
        <dbReference type="Pfam" id="PF09990"/>
    </source>
</evidence>
<dbReference type="Pfam" id="PF09990">
    <property type="entry name" value="DUF2231"/>
    <property type="match status" value="1"/>
</dbReference>
<gene>
    <name evidence="3" type="ORF">FPZ24_04790</name>
</gene>
<name>A0A5B8LLV8_9SPHN</name>
<reference evidence="3 4" key="1">
    <citation type="submission" date="2019-07" db="EMBL/GenBank/DDBJ databases">
        <title>Full genome sequence of Sphingomonas sp. 4R-6-7(HKS19).</title>
        <authorList>
            <person name="Im W.-T."/>
        </authorList>
    </citation>
    <scope>NUCLEOTIDE SEQUENCE [LARGE SCALE GENOMIC DNA]</scope>
    <source>
        <strain evidence="3 4">HKS19</strain>
    </source>
</reference>
<protein>
    <submittedName>
        <fullName evidence="3">DUF2231 domain-containing protein</fullName>
    </submittedName>
</protein>
<organism evidence="3 4">
    <name type="scientific">Sphingomonas panacisoli</name>
    <dbReference type="NCBI Taxonomy" id="1813879"/>
    <lineage>
        <taxon>Bacteria</taxon>
        <taxon>Pseudomonadati</taxon>
        <taxon>Pseudomonadota</taxon>
        <taxon>Alphaproteobacteria</taxon>
        <taxon>Sphingomonadales</taxon>
        <taxon>Sphingomonadaceae</taxon>
        <taxon>Sphingomonas</taxon>
    </lineage>
</organism>
<evidence type="ECO:0000313" key="4">
    <source>
        <dbReference type="Proteomes" id="UP000315673"/>
    </source>
</evidence>
<keyword evidence="1" id="KW-0812">Transmembrane</keyword>